<dbReference type="Pfam" id="PF01261">
    <property type="entry name" value="AP_endonuc_2"/>
    <property type="match status" value="1"/>
</dbReference>
<dbReference type="PANTHER" id="PTHR12110">
    <property type="entry name" value="HYDROXYPYRUVATE ISOMERASE"/>
    <property type="match status" value="1"/>
</dbReference>
<evidence type="ECO:0000313" key="3">
    <source>
        <dbReference type="Proteomes" id="UP000027981"/>
    </source>
</evidence>
<dbReference type="RefSeq" id="WP_048165519.1">
    <property type="nucleotide sequence ID" value="NZ_CP006019.1"/>
</dbReference>
<dbReference type="GO" id="GO:0008270">
    <property type="term" value="F:zinc ion binding"/>
    <property type="evidence" value="ECO:0007669"/>
    <property type="project" value="InterPro"/>
</dbReference>
<organism evidence="2 3">
    <name type="scientific">Palaeococcus pacificus DY20341</name>
    <dbReference type="NCBI Taxonomy" id="1343739"/>
    <lineage>
        <taxon>Archaea</taxon>
        <taxon>Methanobacteriati</taxon>
        <taxon>Methanobacteriota</taxon>
        <taxon>Thermococci</taxon>
        <taxon>Thermococcales</taxon>
        <taxon>Thermococcaceae</taxon>
        <taxon>Palaeococcus</taxon>
    </lineage>
</organism>
<dbReference type="AlphaFoldDB" id="A0A075LZK6"/>
<dbReference type="eggNOG" id="arCOG01895">
    <property type="taxonomic scope" value="Archaea"/>
</dbReference>
<dbReference type="STRING" id="1343739.PAP_08175"/>
<gene>
    <name evidence="2" type="ORF">PAP_08175</name>
</gene>
<sequence length="252" mass="28751">MLGASTSCLADKSLGVALHKLTKVDGLDFVEIVNEGYHVLDEHNYRLHLESLESYKLKSIIHAPFSDVNIASLNERIRRTSLEIIFETLKIAQNMGSLLVVLHPGHRSPLSGRFPKAYEKVHKRSLEEIDKIAQRLDVKVALENMPTFPILDGQTVERMSEFLDGTDLYVTFDVGHLNTVNREFKHFIDTLGDRIIHVHLHDNDGKSDSHSPLGEGNIQWEKILKLLPKNATWGLEMKRIEDLEKSIKFLKR</sequence>
<dbReference type="HOGENOM" id="CLU_050006_7_2_2"/>
<dbReference type="Proteomes" id="UP000027981">
    <property type="component" value="Chromosome"/>
</dbReference>
<dbReference type="KEGG" id="ppac:PAP_08175"/>
<name>A0A075LZK6_9EURY</name>
<dbReference type="InterPro" id="IPR001719">
    <property type="entry name" value="AP_endonuc_2"/>
</dbReference>
<dbReference type="InterPro" id="IPR050312">
    <property type="entry name" value="IolE/XylAMocC-like"/>
</dbReference>
<reference evidence="3" key="1">
    <citation type="submission" date="2013-06" db="EMBL/GenBank/DDBJ databases">
        <title>Complete Genome Sequence of Hyperthermophilic Palaeococcus pacificus DY20341T, Isolated from a Deep-Sea Hydrothermal Sediments.</title>
        <authorList>
            <person name="Zeng X."/>
            <person name="Shao Z."/>
        </authorList>
    </citation>
    <scope>NUCLEOTIDE SEQUENCE [LARGE SCALE GENOMIC DNA]</scope>
    <source>
        <strain evidence="3">DY20341</strain>
    </source>
</reference>
<dbReference type="EMBL" id="CP006019">
    <property type="protein sequence ID" value="AIF70023.1"/>
    <property type="molecule type" value="Genomic_DNA"/>
</dbReference>
<dbReference type="SMART" id="SM00518">
    <property type="entry name" value="AP2Ec"/>
    <property type="match status" value="1"/>
</dbReference>
<protein>
    <recommendedName>
        <fullName evidence="1">Xylose isomerase-like TIM barrel domain-containing protein</fullName>
    </recommendedName>
</protein>
<dbReference type="PANTHER" id="PTHR12110:SF21">
    <property type="entry name" value="XYLOSE ISOMERASE-LIKE TIM BARREL DOMAIN-CONTAINING PROTEIN"/>
    <property type="match status" value="1"/>
</dbReference>
<feature type="domain" description="Xylose isomerase-like TIM barrel" evidence="1">
    <location>
        <begin position="26"/>
        <end position="251"/>
    </location>
</feature>
<dbReference type="InterPro" id="IPR013022">
    <property type="entry name" value="Xyl_isomerase-like_TIM-brl"/>
</dbReference>
<accession>A0A075LZK6</accession>
<dbReference type="Gene3D" id="3.20.20.150">
    <property type="entry name" value="Divalent-metal-dependent TIM barrel enzymes"/>
    <property type="match status" value="1"/>
</dbReference>
<dbReference type="GO" id="GO:0003677">
    <property type="term" value="F:DNA binding"/>
    <property type="evidence" value="ECO:0007669"/>
    <property type="project" value="InterPro"/>
</dbReference>
<dbReference type="GO" id="GO:0006281">
    <property type="term" value="P:DNA repair"/>
    <property type="evidence" value="ECO:0007669"/>
    <property type="project" value="InterPro"/>
</dbReference>
<evidence type="ECO:0000313" key="2">
    <source>
        <dbReference type="EMBL" id="AIF70023.1"/>
    </source>
</evidence>
<dbReference type="OrthoDB" id="372143at2157"/>
<keyword evidence="3" id="KW-1185">Reference proteome</keyword>
<reference evidence="2 3" key="2">
    <citation type="journal article" date="2015" name="Genome Announc.">
        <title>Complete Genome Sequence of Hyperthermophilic Piezophilic Archaeon Palaeococcus pacificus DY20341T, Isolated from Deep-Sea Hydrothermal Sediments.</title>
        <authorList>
            <person name="Zeng X."/>
            <person name="Jebbar M."/>
            <person name="Shao Z."/>
        </authorList>
    </citation>
    <scope>NUCLEOTIDE SEQUENCE [LARGE SCALE GENOMIC DNA]</scope>
    <source>
        <strain evidence="2 3">DY20341</strain>
    </source>
</reference>
<evidence type="ECO:0000259" key="1">
    <source>
        <dbReference type="Pfam" id="PF01261"/>
    </source>
</evidence>
<dbReference type="SUPFAM" id="SSF51658">
    <property type="entry name" value="Xylose isomerase-like"/>
    <property type="match status" value="1"/>
</dbReference>
<dbReference type="GeneID" id="24842735"/>
<dbReference type="InterPro" id="IPR036237">
    <property type="entry name" value="Xyl_isomerase-like_sf"/>
</dbReference>
<proteinExistence type="predicted"/>